<proteinExistence type="predicted"/>
<keyword evidence="1" id="KW-0479">Metal-binding</keyword>
<dbReference type="KEGG" id="cvn:111109560"/>
<feature type="domain" description="B box-type" evidence="2">
    <location>
        <begin position="62"/>
        <end position="102"/>
    </location>
</feature>
<dbReference type="PROSITE" id="PS50119">
    <property type="entry name" value="ZF_BBOX"/>
    <property type="match status" value="2"/>
</dbReference>
<dbReference type="GeneID" id="111109560"/>
<evidence type="ECO:0000256" key="1">
    <source>
        <dbReference type="PROSITE-ProRule" id="PRU00024"/>
    </source>
</evidence>
<name>A0A8B8BDG4_CRAVI</name>
<dbReference type="Proteomes" id="UP000694844">
    <property type="component" value="Chromosome 8"/>
</dbReference>
<dbReference type="RefSeq" id="XP_022301440.1">
    <property type="nucleotide sequence ID" value="XM_022445732.1"/>
</dbReference>
<feature type="domain" description="B box-type" evidence="2">
    <location>
        <begin position="8"/>
        <end position="53"/>
    </location>
</feature>
<dbReference type="OrthoDB" id="153872at2759"/>
<dbReference type="Gene3D" id="2.120.10.30">
    <property type="entry name" value="TolB, C-terminal domain"/>
    <property type="match status" value="1"/>
</dbReference>
<dbReference type="Gene3D" id="3.30.160.60">
    <property type="entry name" value="Classic Zinc Finger"/>
    <property type="match status" value="1"/>
</dbReference>
<keyword evidence="3" id="KW-1185">Reference proteome</keyword>
<protein>
    <submittedName>
        <fullName evidence="4">Uncharacterized protein LOC111109560</fullName>
    </submittedName>
</protein>
<evidence type="ECO:0000313" key="4">
    <source>
        <dbReference type="RefSeq" id="XP_022301440.1"/>
    </source>
</evidence>
<gene>
    <name evidence="4" type="primary">LOC111109560</name>
</gene>
<organism evidence="3 4">
    <name type="scientific">Crassostrea virginica</name>
    <name type="common">Eastern oyster</name>
    <dbReference type="NCBI Taxonomy" id="6565"/>
    <lineage>
        <taxon>Eukaryota</taxon>
        <taxon>Metazoa</taxon>
        <taxon>Spiralia</taxon>
        <taxon>Lophotrochozoa</taxon>
        <taxon>Mollusca</taxon>
        <taxon>Bivalvia</taxon>
        <taxon>Autobranchia</taxon>
        <taxon>Pteriomorphia</taxon>
        <taxon>Ostreida</taxon>
        <taxon>Ostreoidea</taxon>
        <taxon>Ostreidae</taxon>
        <taxon>Crassostrea</taxon>
    </lineage>
</organism>
<keyword evidence="1" id="KW-0863">Zinc-finger</keyword>
<evidence type="ECO:0000259" key="2">
    <source>
        <dbReference type="PROSITE" id="PS50119"/>
    </source>
</evidence>
<dbReference type="PANTHER" id="PTHR25462:SF296">
    <property type="entry name" value="MEIOTIC P26, ISOFORM F"/>
    <property type="match status" value="1"/>
</dbReference>
<reference evidence="4" key="1">
    <citation type="submission" date="2025-08" db="UniProtKB">
        <authorList>
            <consortium name="RefSeq"/>
        </authorList>
    </citation>
    <scope>IDENTIFICATION</scope>
    <source>
        <tissue evidence="4">Whole sample</tissue>
    </source>
</reference>
<dbReference type="SUPFAM" id="SSF101898">
    <property type="entry name" value="NHL repeat"/>
    <property type="match status" value="1"/>
</dbReference>
<dbReference type="SUPFAM" id="SSF57845">
    <property type="entry name" value="B-box zinc-binding domain"/>
    <property type="match status" value="1"/>
</dbReference>
<dbReference type="PANTHER" id="PTHR25462">
    <property type="entry name" value="BONUS, ISOFORM C-RELATED"/>
    <property type="match status" value="1"/>
</dbReference>
<dbReference type="InterPro" id="IPR011042">
    <property type="entry name" value="6-blade_b-propeller_TolB-like"/>
</dbReference>
<dbReference type="AlphaFoldDB" id="A0A8B8BDG4"/>
<sequence length="539" mass="61009">MEPQCSLQDVIRCDLCETPMPPLHCVICHIHLCEACEGEHLSDKSKKHYIVPFKLREFNFQCLKHSTKICKTLCEECNALICATCNSSKEHKHHKKDDILKVVTKKEKLIRKDLQELEKSITPMYQEAATNIPVQRAYARNNSKKLTTDLDEQGKVLHIEIDTIIRAMKSEIDNMDAEYIADLNKQENAINHTITEIKKVILDLKSLLNTSDVCLVSKYTSKNEEFRSLPAQFQATLPTFTPQEINREQIQQQIGSLSKLAINYPVMAEPQILTAIQTKYKGLAKGLQSLSCPSSNQLWTCGNEKIMRLYNLQGKLLREVETLSGNKPKDIAVTKSEDLVYVDNTDRSLNLVSKTHIRLLIKLQGWVPLFLCKASSGDLLVIMDSDKGEQTKVVRYSGSTEIQSIQWDDQKKPLYSFGPYTKYLSENKNLDVCVADSAARAVVVVTEAGKLHFKYTGSLISTSERSFKPVGISTDSKSKIVTADEHTQTIHIIDQDGQFLRYIDNCNLKNPRVICVDSNDNLFVGEFPTGIVKKIQCYK</sequence>
<evidence type="ECO:0000313" key="3">
    <source>
        <dbReference type="Proteomes" id="UP000694844"/>
    </source>
</evidence>
<keyword evidence="1" id="KW-0862">Zinc</keyword>
<dbReference type="GO" id="GO:0008270">
    <property type="term" value="F:zinc ion binding"/>
    <property type="evidence" value="ECO:0007669"/>
    <property type="project" value="UniProtKB-KW"/>
</dbReference>
<dbReference type="GO" id="GO:0061630">
    <property type="term" value="F:ubiquitin protein ligase activity"/>
    <property type="evidence" value="ECO:0007669"/>
    <property type="project" value="TreeGrafter"/>
</dbReference>
<dbReference type="InterPro" id="IPR000315">
    <property type="entry name" value="Znf_B-box"/>
</dbReference>
<accession>A0A8B8BDG4</accession>
<dbReference type="InterPro" id="IPR047153">
    <property type="entry name" value="TRIM45/56/19-like"/>
</dbReference>